<keyword evidence="10" id="KW-0539">Nucleus</keyword>
<dbReference type="FunFam" id="3.30.160.60:FF:000933">
    <property type="entry name" value="zinc finger protein 771"/>
    <property type="match status" value="1"/>
</dbReference>
<organism evidence="15 16">
    <name type="scientific">Pantherophis guttatus</name>
    <name type="common">Corn snake</name>
    <name type="synonym">Elaphe guttata</name>
    <dbReference type="NCBI Taxonomy" id="94885"/>
    <lineage>
        <taxon>Eukaryota</taxon>
        <taxon>Metazoa</taxon>
        <taxon>Chordata</taxon>
        <taxon>Craniata</taxon>
        <taxon>Vertebrata</taxon>
        <taxon>Euteleostomi</taxon>
        <taxon>Lepidosauria</taxon>
        <taxon>Squamata</taxon>
        <taxon>Bifurcata</taxon>
        <taxon>Unidentata</taxon>
        <taxon>Episquamata</taxon>
        <taxon>Toxicofera</taxon>
        <taxon>Serpentes</taxon>
        <taxon>Colubroidea</taxon>
        <taxon>Colubridae</taxon>
        <taxon>Colubrinae</taxon>
        <taxon>Pantherophis</taxon>
    </lineage>
</organism>
<comment type="similarity">
    <text evidence="2">Belongs to the krueppel C2H2-type zinc-finger protein family.</text>
</comment>
<feature type="domain" description="C2H2-type" evidence="13">
    <location>
        <begin position="310"/>
        <end position="337"/>
    </location>
</feature>
<feature type="domain" description="SCAN box" evidence="14">
    <location>
        <begin position="138"/>
        <end position="216"/>
    </location>
</feature>
<accession>A0A6P9BB25</accession>
<dbReference type="GO" id="GO:0000978">
    <property type="term" value="F:RNA polymerase II cis-regulatory region sequence-specific DNA binding"/>
    <property type="evidence" value="ECO:0007669"/>
    <property type="project" value="TreeGrafter"/>
</dbReference>
<keyword evidence="8" id="KW-0238">DNA-binding</keyword>
<evidence type="ECO:0000256" key="5">
    <source>
        <dbReference type="ARBA" id="ARBA00022771"/>
    </source>
</evidence>
<evidence type="ECO:0000256" key="2">
    <source>
        <dbReference type="ARBA" id="ARBA00006991"/>
    </source>
</evidence>
<reference evidence="16" key="1">
    <citation type="submission" date="2025-04" db="UniProtKB">
        <authorList>
            <consortium name="RefSeq"/>
        </authorList>
    </citation>
    <scope>IDENTIFICATION</scope>
    <source>
        <tissue evidence="16 17">Blood</tissue>
    </source>
</reference>
<dbReference type="Proteomes" id="UP001652622">
    <property type="component" value="Unplaced"/>
</dbReference>
<dbReference type="SMART" id="SM00431">
    <property type="entry name" value="SCAN"/>
    <property type="match status" value="1"/>
</dbReference>
<dbReference type="PANTHER" id="PTHR19818:SF157">
    <property type="entry name" value="C2H2-TYPE DOMAIN-CONTAINING PROTEIN"/>
    <property type="match status" value="1"/>
</dbReference>
<feature type="compositionally biased region" description="Basic and acidic residues" evidence="12">
    <location>
        <begin position="13"/>
        <end position="22"/>
    </location>
</feature>
<keyword evidence="6" id="KW-0862">Zinc</keyword>
<dbReference type="SUPFAM" id="SSF57667">
    <property type="entry name" value="beta-beta-alpha zinc fingers"/>
    <property type="match status" value="5"/>
</dbReference>
<dbReference type="FunFam" id="3.30.160.60:FF:001442">
    <property type="entry name" value="zinc finger protein 696"/>
    <property type="match status" value="1"/>
</dbReference>
<evidence type="ECO:0000313" key="15">
    <source>
        <dbReference type="Proteomes" id="UP001652622"/>
    </source>
</evidence>
<evidence type="ECO:0000256" key="7">
    <source>
        <dbReference type="ARBA" id="ARBA00023015"/>
    </source>
</evidence>
<keyword evidence="9" id="KW-0804">Transcription</keyword>
<evidence type="ECO:0000256" key="8">
    <source>
        <dbReference type="ARBA" id="ARBA00023125"/>
    </source>
</evidence>
<dbReference type="InterPro" id="IPR003309">
    <property type="entry name" value="SCAN_dom"/>
</dbReference>
<keyword evidence="4" id="KW-0677">Repeat</keyword>
<dbReference type="SMART" id="SM00355">
    <property type="entry name" value="ZnF_C2H2"/>
    <property type="match status" value="9"/>
</dbReference>
<dbReference type="AlphaFoldDB" id="A0A6P9BB25"/>
<dbReference type="SUPFAM" id="SSF47353">
    <property type="entry name" value="Retrovirus capsid dimerization domain-like"/>
    <property type="match status" value="1"/>
</dbReference>
<dbReference type="RefSeq" id="XP_034268487.1">
    <property type="nucleotide sequence ID" value="XM_034412596.1"/>
</dbReference>
<keyword evidence="7" id="KW-0805">Transcription regulation</keyword>
<dbReference type="GO" id="GO:0005634">
    <property type="term" value="C:nucleus"/>
    <property type="evidence" value="ECO:0007669"/>
    <property type="project" value="UniProtKB-SubCell"/>
</dbReference>
<keyword evidence="3" id="KW-0479">Metal-binding</keyword>
<protein>
    <submittedName>
        <fullName evidence="16 17">Zinc finger protein 397-like</fullName>
    </submittedName>
</protein>
<evidence type="ECO:0000256" key="12">
    <source>
        <dbReference type="SAM" id="MobiDB-lite"/>
    </source>
</evidence>
<evidence type="ECO:0000256" key="1">
    <source>
        <dbReference type="ARBA" id="ARBA00004123"/>
    </source>
</evidence>
<evidence type="ECO:0000256" key="4">
    <source>
        <dbReference type="ARBA" id="ARBA00022737"/>
    </source>
</evidence>
<dbReference type="PROSITE" id="PS50804">
    <property type="entry name" value="SCAN_BOX"/>
    <property type="match status" value="1"/>
</dbReference>
<dbReference type="OMA" id="KCHSKEN"/>
<dbReference type="InterPro" id="IPR038269">
    <property type="entry name" value="SCAN_sf"/>
</dbReference>
<dbReference type="GO" id="GO:0045944">
    <property type="term" value="P:positive regulation of transcription by RNA polymerase II"/>
    <property type="evidence" value="ECO:0007669"/>
    <property type="project" value="UniProtKB-ARBA"/>
</dbReference>
<evidence type="ECO:0000256" key="6">
    <source>
        <dbReference type="ARBA" id="ARBA00022833"/>
    </source>
</evidence>
<feature type="region of interest" description="Disordered" evidence="12">
    <location>
        <begin position="554"/>
        <end position="582"/>
    </location>
</feature>
<feature type="compositionally biased region" description="Polar residues" evidence="12">
    <location>
        <begin position="566"/>
        <end position="575"/>
    </location>
</feature>
<evidence type="ECO:0000256" key="10">
    <source>
        <dbReference type="ARBA" id="ARBA00023242"/>
    </source>
</evidence>
<feature type="region of interest" description="Disordered" evidence="12">
    <location>
        <begin position="1"/>
        <end position="22"/>
    </location>
</feature>
<evidence type="ECO:0000313" key="17">
    <source>
        <dbReference type="RefSeq" id="XP_060544801.1"/>
    </source>
</evidence>
<dbReference type="KEGG" id="pgut:117662887"/>
<comment type="subcellular location">
    <subcellularLocation>
        <location evidence="1">Nucleus</location>
    </subcellularLocation>
</comment>
<evidence type="ECO:0000256" key="3">
    <source>
        <dbReference type="ARBA" id="ARBA00022723"/>
    </source>
</evidence>
<dbReference type="Pfam" id="PF02023">
    <property type="entry name" value="SCAN"/>
    <property type="match status" value="1"/>
</dbReference>
<keyword evidence="5 11" id="KW-0863">Zinc-finger</keyword>
<dbReference type="FunFam" id="3.30.160.60:FF:002343">
    <property type="entry name" value="Zinc finger protein 33A"/>
    <property type="match status" value="2"/>
</dbReference>
<dbReference type="Gene3D" id="3.30.160.60">
    <property type="entry name" value="Classic Zinc Finger"/>
    <property type="match status" value="9"/>
</dbReference>
<name>A0A6P9BB25_PANGU</name>
<dbReference type="FunFam" id="3.30.160.60:FF:003000">
    <property type="entry name" value="Zinc finger and SCAN domain-containing 20"/>
    <property type="match status" value="1"/>
</dbReference>
<dbReference type="CDD" id="cd07936">
    <property type="entry name" value="SCAN"/>
    <property type="match status" value="1"/>
</dbReference>
<evidence type="ECO:0000259" key="13">
    <source>
        <dbReference type="PROSITE" id="PS50157"/>
    </source>
</evidence>
<feature type="domain" description="C2H2-type" evidence="13">
    <location>
        <begin position="366"/>
        <end position="393"/>
    </location>
</feature>
<dbReference type="PROSITE" id="PS00028">
    <property type="entry name" value="ZINC_FINGER_C2H2_1"/>
    <property type="match status" value="9"/>
</dbReference>
<sequence>MEKVPAGPGPTEAPERTGRDHFAIQPRIRWELPHEAMLQPESMPIQWWEYLKTLPSPATVWGSPGLPDLTSWDDLIAFERVFGVCQWPRGDGVTRLKPAFRAEGQQALSGKNTRGKKGSGKVKTIFLHENSPSTELHRQRFRQFCYQEAEGPREVCGRLRELCHCWLEPECRTKEQIVELLILEQFLTVLPQDIQNQVRERSPETCAQAVALAEGFVLRQQEDKQQEEQGTQSSQDVAVDFSKARRVSVEVRQQQSGTRRRRVDIVNLSMGVNLASRTEELEQQHLDSKKEGNVAVHPISGGTQRREKSHVCLECGKSFTRPSDLAKHLNVHTGERPYLCVECGKSFSQLSHLTRHQKIHSGEKPHICSECGDTFSQRAYLVSHQRSHSGEQPYHCSYCQKCFSHQSALKIHERNHMGQKPYACTDCGKRFVSSSSLTTHRRIHTGEKPHACGVCGKRFIQHSNLVSHQRTHSGEKPFSCKVCSRKFAYPSDLTRHQKIHTGEKPYACDECDRRFTRLSDLITHQRIHTGEKPYRCLECGRRFRQRGVLVKHQRCHSKENPKGSEALQSTESQAKSPFKTHEIKLVKELEDQEEEPSLILSPSP</sequence>
<proteinExistence type="inferred from homology"/>
<feature type="domain" description="C2H2-type" evidence="13">
    <location>
        <begin position="534"/>
        <end position="561"/>
    </location>
</feature>
<evidence type="ECO:0000259" key="14">
    <source>
        <dbReference type="PROSITE" id="PS50804"/>
    </source>
</evidence>
<feature type="domain" description="C2H2-type" evidence="13">
    <location>
        <begin position="506"/>
        <end position="533"/>
    </location>
</feature>
<dbReference type="Gene3D" id="1.10.4020.10">
    <property type="entry name" value="DNA breaking-rejoining enzymes"/>
    <property type="match status" value="1"/>
</dbReference>
<feature type="domain" description="C2H2-type" evidence="13">
    <location>
        <begin position="450"/>
        <end position="477"/>
    </location>
</feature>
<dbReference type="InterPro" id="IPR050329">
    <property type="entry name" value="GLI_C2H2-zinc-finger"/>
</dbReference>
<evidence type="ECO:0000256" key="9">
    <source>
        <dbReference type="ARBA" id="ARBA00023163"/>
    </source>
</evidence>
<feature type="domain" description="C2H2-type" evidence="13">
    <location>
        <begin position="422"/>
        <end position="449"/>
    </location>
</feature>
<feature type="domain" description="C2H2-type" evidence="13">
    <location>
        <begin position="478"/>
        <end position="505"/>
    </location>
</feature>
<gene>
    <name evidence="16 17" type="primary">LOC117662887</name>
</gene>
<dbReference type="FunFam" id="3.30.160.60:FF:003519">
    <property type="match status" value="1"/>
</dbReference>
<dbReference type="FunFam" id="3.30.160.60:FF:000065">
    <property type="entry name" value="B-cell CLL/lymphoma 6, member B"/>
    <property type="match status" value="1"/>
</dbReference>
<dbReference type="PANTHER" id="PTHR19818">
    <property type="entry name" value="ZINC FINGER PROTEIN ZIC AND GLI"/>
    <property type="match status" value="1"/>
</dbReference>
<feature type="domain" description="C2H2-type" evidence="13">
    <location>
        <begin position="338"/>
        <end position="365"/>
    </location>
</feature>
<dbReference type="InterPro" id="IPR036236">
    <property type="entry name" value="Znf_C2H2_sf"/>
</dbReference>
<dbReference type="RefSeq" id="XP_060544801.1">
    <property type="nucleotide sequence ID" value="XM_060688818.1"/>
</dbReference>
<evidence type="ECO:0000313" key="16">
    <source>
        <dbReference type="RefSeq" id="XP_034268487.1"/>
    </source>
</evidence>
<dbReference type="InterPro" id="IPR013087">
    <property type="entry name" value="Znf_C2H2_type"/>
</dbReference>
<dbReference type="PROSITE" id="PS50157">
    <property type="entry name" value="ZINC_FINGER_C2H2_2"/>
    <property type="match status" value="9"/>
</dbReference>
<dbReference type="FunFam" id="3.30.160.60:FF:001954">
    <property type="entry name" value="Zinc finger protein 787"/>
    <property type="match status" value="1"/>
</dbReference>
<dbReference type="GO" id="GO:0008270">
    <property type="term" value="F:zinc ion binding"/>
    <property type="evidence" value="ECO:0007669"/>
    <property type="project" value="UniProtKB-KW"/>
</dbReference>
<dbReference type="FunFam" id="1.10.4020.10:FF:000001">
    <property type="entry name" value="zinc finger protein 263 isoform X1"/>
    <property type="match status" value="1"/>
</dbReference>
<evidence type="ECO:0000256" key="11">
    <source>
        <dbReference type="PROSITE-ProRule" id="PRU00042"/>
    </source>
</evidence>
<dbReference type="Pfam" id="PF00096">
    <property type="entry name" value="zf-C2H2"/>
    <property type="match status" value="8"/>
</dbReference>
<dbReference type="InParanoid" id="A0A6P9BB25"/>
<dbReference type="GO" id="GO:0000981">
    <property type="term" value="F:DNA-binding transcription factor activity, RNA polymerase II-specific"/>
    <property type="evidence" value="ECO:0007669"/>
    <property type="project" value="TreeGrafter"/>
</dbReference>
<feature type="domain" description="C2H2-type" evidence="13">
    <location>
        <begin position="394"/>
        <end position="421"/>
    </location>
</feature>
<dbReference type="FunFam" id="3.30.160.60:FF:002716">
    <property type="entry name" value="Zinc finger protein 212"/>
    <property type="match status" value="1"/>
</dbReference>
<dbReference type="GeneID" id="117662887"/>
<keyword evidence="15" id="KW-1185">Reference proteome</keyword>